<evidence type="ECO:0000313" key="4">
    <source>
        <dbReference type="EMBL" id="CBL02019.1"/>
    </source>
</evidence>
<dbReference type="AlphaFoldDB" id="D4KB06"/>
<reference evidence="4 5" key="1">
    <citation type="submission" date="2010-03" db="EMBL/GenBank/DDBJ databases">
        <title>The genome sequence of Faecalibacterium prausnitzii SL3/3.</title>
        <authorList>
            <consortium name="metaHIT consortium -- http://www.metahit.eu/"/>
            <person name="Pajon A."/>
            <person name="Turner K."/>
            <person name="Parkhill J."/>
            <person name="Duncan S."/>
            <person name="Flint H."/>
        </authorList>
    </citation>
    <scope>NUCLEOTIDE SEQUENCE [LARGE SCALE GENOMIC DNA]</scope>
    <source>
        <strain evidence="4 5">SL3/3</strain>
    </source>
</reference>
<keyword evidence="2" id="KW-0812">Transmembrane</keyword>
<proteinExistence type="predicted"/>
<keyword evidence="2" id="KW-1133">Transmembrane helix</keyword>
<name>D4KB06_9FIRM</name>
<evidence type="ECO:0000313" key="5">
    <source>
        <dbReference type="Proteomes" id="UP000007059"/>
    </source>
</evidence>
<dbReference type="KEGG" id="fpa:FPR_17780"/>
<dbReference type="EMBL" id="FP929046">
    <property type="protein sequence ID" value="CBL02019.1"/>
    <property type="molecule type" value="Genomic_DNA"/>
</dbReference>
<dbReference type="HOGENOM" id="CLU_751737_0_0_9"/>
<gene>
    <name evidence="4" type="ORF">FPR_17780</name>
</gene>
<feature type="domain" description="DUF4015" evidence="3">
    <location>
        <begin position="119"/>
        <end position="285"/>
    </location>
</feature>
<dbReference type="eggNOG" id="COG1306">
    <property type="taxonomic scope" value="Bacteria"/>
</dbReference>
<dbReference type="RefSeq" id="WP_015537596.1">
    <property type="nucleotide sequence ID" value="NC_021020.1"/>
</dbReference>
<dbReference type="Proteomes" id="UP000007059">
    <property type="component" value="Chromosome"/>
</dbReference>
<dbReference type="InterPro" id="IPR025275">
    <property type="entry name" value="DUF4015"/>
</dbReference>
<keyword evidence="2" id="KW-0472">Membrane</keyword>
<evidence type="ECO:0000256" key="1">
    <source>
        <dbReference type="SAM" id="MobiDB-lite"/>
    </source>
</evidence>
<dbReference type="PATRIC" id="fig|657322.3.peg.1694"/>
<sequence>MAKNKRQKVKHYHRSFYSREMRVKRGIGIVVLVVAVLAAAWFAAPHVLDWATHTWYTVVKDRDLEAESASRAEAAASSAAASSAAASQAASEPEPEEEKPLDGKAITGGSWAELDVTTLTDEAAIRTAARQLKQQGADYALVTLKDAAGTVYYASGVAAAAQSITENPVDAANIAAILREEGIIPAAQLAAFTDPVSVYTDRSMGVHYDGNSLWLDNVSAAKGGKAWMNPFAASAVQFVGDLIEEVRSMGYEQVVLTGVQFPNIITRKQDFGASGGKSREGRAAQLTADIAAWQTRFAGSVTLWVSYPDALCTAATDALGTTGTSLGMENLLVTSSTALDADSRAALEQAAADAGVKHVVVHDTAAFR</sequence>
<protein>
    <recommendedName>
        <fullName evidence="3">DUF4015 domain-containing protein</fullName>
    </recommendedName>
</protein>
<feature type="region of interest" description="Disordered" evidence="1">
    <location>
        <begin position="82"/>
        <end position="104"/>
    </location>
</feature>
<organism evidence="4 5">
    <name type="scientific">Faecalibacterium prausnitzii SL3/3</name>
    <dbReference type="NCBI Taxonomy" id="657322"/>
    <lineage>
        <taxon>Bacteria</taxon>
        <taxon>Bacillati</taxon>
        <taxon>Bacillota</taxon>
        <taxon>Clostridia</taxon>
        <taxon>Eubacteriales</taxon>
        <taxon>Oscillospiraceae</taxon>
        <taxon>Faecalibacterium</taxon>
    </lineage>
</organism>
<evidence type="ECO:0000256" key="2">
    <source>
        <dbReference type="SAM" id="Phobius"/>
    </source>
</evidence>
<accession>D4KB06</accession>
<dbReference type="Pfam" id="PF13200">
    <property type="entry name" value="DUF4015"/>
    <property type="match status" value="1"/>
</dbReference>
<evidence type="ECO:0000259" key="3">
    <source>
        <dbReference type="Pfam" id="PF13200"/>
    </source>
</evidence>
<reference evidence="4 5" key="2">
    <citation type="submission" date="2010-03" db="EMBL/GenBank/DDBJ databases">
        <authorList>
            <person name="Pajon A."/>
        </authorList>
    </citation>
    <scope>NUCLEOTIDE SEQUENCE [LARGE SCALE GENOMIC DNA]</scope>
    <source>
        <strain evidence="4 5">SL3/3</strain>
    </source>
</reference>
<feature type="transmembrane region" description="Helical" evidence="2">
    <location>
        <begin position="26"/>
        <end position="44"/>
    </location>
</feature>
<feature type="compositionally biased region" description="Low complexity" evidence="1">
    <location>
        <begin position="82"/>
        <end position="92"/>
    </location>
</feature>